<accession>A0A9P0K189</accession>
<dbReference type="PROSITE" id="PS50157">
    <property type="entry name" value="ZINC_FINGER_C2H2_2"/>
    <property type="match status" value="1"/>
</dbReference>
<dbReference type="InterPro" id="IPR013087">
    <property type="entry name" value="Znf_C2H2_type"/>
</dbReference>
<proteinExistence type="predicted"/>
<evidence type="ECO:0000256" key="1">
    <source>
        <dbReference type="PROSITE-ProRule" id="PRU00042"/>
    </source>
</evidence>
<dbReference type="InterPro" id="IPR036236">
    <property type="entry name" value="Znf_C2H2_sf"/>
</dbReference>
<organism evidence="3 4">
    <name type="scientific">Acanthoscelides obtectus</name>
    <name type="common">Bean weevil</name>
    <name type="synonym">Bruchus obtectus</name>
    <dbReference type="NCBI Taxonomy" id="200917"/>
    <lineage>
        <taxon>Eukaryota</taxon>
        <taxon>Metazoa</taxon>
        <taxon>Ecdysozoa</taxon>
        <taxon>Arthropoda</taxon>
        <taxon>Hexapoda</taxon>
        <taxon>Insecta</taxon>
        <taxon>Pterygota</taxon>
        <taxon>Neoptera</taxon>
        <taxon>Endopterygota</taxon>
        <taxon>Coleoptera</taxon>
        <taxon>Polyphaga</taxon>
        <taxon>Cucujiformia</taxon>
        <taxon>Chrysomeloidea</taxon>
        <taxon>Chrysomelidae</taxon>
        <taxon>Bruchinae</taxon>
        <taxon>Bruchini</taxon>
        <taxon>Acanthoscelides</taxon>
    </lineage>
</organism>
<evidence type="ECO:0000259" key="2">
    <source>
        <dbReference type="PROSITE" id="PS50157"/>
    </source>
</evidence>
<gene>
    <name evidence="3" type="ORF">ACAOBT_LOCUS5633</name>
</gene>
<evidence type="ECO:0000313" key="3">
    <source>
        <dbReference type="EMBL" id="CAH1964172.1"/>
    </source>
</evidence>
<dbReference type="GO" id="GO:0008270">
    <property type="term" value="F:zinc ion binding"/>
    <property type="evidence" value="ECO:0007669"/>
    <property type="project" value="UniProtKB-KW"/>
</dbReference>
<dbReference type="Proteomes" id="UP001152888">
    <property type="component" value="Unassembled WGS sequence"/>
</dbReference>
<name>A0A9P0K189_ACAOB</name>
<keyword evidence="1" id="KW-0479">Metal-binding</keyword>
<keyword evidence="1" id="KW-0862">Zinc</keyword>
<dbReference type="EMBL" id="CAKOFQ010006713">
    <property type="protein sequence ID" value="CAH1964172.1"/>
    <property type="molecule type" value="Genomic_DNA"/>
</dbReference>
<dbReference type="Pfam" id="PF13909">
    <property type="entry name" value="zf-H2C2_5"/>
    <property type="match status" value="1"/>
</dbReference>
<dbReference type="Pfam" id="PF00096">
    <property type="entry name" value="zf-C2H2"/>
    <property type="match status" value="1"/>
</dbReference>
<protein>
    <recommendedName>
        <fullName evidence="2">C2H2-type domain-containing protein</fullName>
    </recommendedName>
</protein>
<sequence length="80" mass="9511">MLLVYQCPNCQKAYDKQRSLYVHQLYYCNRESKFSCPNSGCSYRSNLKSNLKRHMLLQHGMTQEQISALTDSMTYGYKKW</sequence>
<feature type="domain" description="C2H2-type" evidence="2">
    <location>
        <begin position="5"/>
        <end position="32"/>
    </location>
</feature>
<dbReference type="AlphaFoldDB" id="A0A9P0K189"/>
<dbReference type="Gene3D" id="3.30.160.60">
    <property type="entry name" value="Classic Zinc Finger"/>
    <property type="match status" value="1"/>
</dbReference>
<comment type="caution">
    <text evidence="3">The sequence shown here is derived from an EMBL/GenBank/DDBJ whole genome shotgun (WGS) entry which is preliminary data.</text>
</comment>
<dbReference type="SMART" id="SM00355">
    <property type="entry name" value="ZnF_C2H2"/>
    <property type="match status" value="2"/>
</dbReference>
<keyword evidence="4" id="KW-1185">Reference proteome</keyword>
<evidence type="ECO:0000313" key="4">
    <source>
        <dbReference type="Proteomes" id="UP001152888"/>
    </source>
</evidence>
<dbReference type="OrthoDB" id="6744960at2759"/>
<dbReference type="SUPFAM" id="SSF57667">
    <property type="entry name" value="beta-beta-alpha zinc fingers"/>
    <property type="match status" value="1"/>
</dbReference>
<keyword evidence="1" id="KW-0863">Zinc-finger</keyword>
<reference evidence="3" key="1">
    <citation type="submission" date="2022-03" db="EMBL/GenBank/DDBJ databases">
        <authorList>
            <person name="Sayadi A."/>
        </authorList>
    </citation>
    <scope>NUCLEOTIDE SEQUENCE</scope>
</reference>